<dbReference type="GO" id="GO:0003677">
    <property type="term" value="F:DNA binding"/>
    <property type="evidence" value="ECO:0007669"/>
    <property type="project" value="UniProtKB-KW"/>
</dbReference>
<dbReference type="SUPFAM" id="SSF46785">
    <property type="entry name" value="Winged helix' DNA-binding domain"/>
    <property type="match status" value="1"/>
</dbReference>
<dbReference type="InterPro" id="IPR036388">
    <property type="entry name" value="WH-like_DNA-bd_sf"/>
</dbReference>
<dbReference type="Proteomes" id="UP000635606">
    <property type="component" value="Unassembled WGS sequence"/>
</dbReference>
<keyword evidence="3" id="KW-0804">Transcription</keyword>
<evidence type="ECO:0000313" key="5">
    <source>
        <dbReference type="EMBL" id="GIJ69131.1"/>
    </source>
</evidence>
<dbReference type="EMBL" id="BOPH01000054">
    <property type="protein sequence ID" value="GIJ69131.1"/>
    <property type="molecule type" value="Genomic_DNA"/>
</dbReference>
<dbReference type="PANTHER" id="PTHR33204">
    <property type="entry name" value="TRANSCRIPTIONAL REGULATOR, MARR FAMILY"/>
    <property type="match status" value="1"/>
</dbReference>
<evidence type="ECO:0000256" key="3">
    <source>
        <dbReference type="ARBA" id="ARBA00023163"/>
    </source>
</evidence>
<gene>
    <name evidence="5" type="ORF">Voc01_040480</name>
</gene>
<protein>
    <recommendedName>
        <fullName evidence="4">HTH hxlR-type domain-containing protein</fullName>
    </recommendedName>
</protein>
<name>A0A8J4EBX4_9ACTN</name>
<dbReference type="InterPro" id="IPR002577">
    <property type="entry name" value="HTH_HxlR"/>
</dbReference>
<dbReference type="AlphaFoldDB" id="A0A8J4EBX4"/>
<dbReference type="InterPro" id="IPR036390">
    <property type="entry name" value="WH_DNA-bd_sf"/>
</dbReference>
<accession>A0A8J4EBX4</accession>
<evidence type="ECO:0000256" key="1">
    <source>
        <dbReference type="ARBA" id="ARBA00023015"/>
    </source>
</evidence>
<reference evidence="5" key="1">
    <citation type="submission" date="2021-01" db="EMBL/GenBank/DDBJ databases">
        <title>Whole genome shotgun sequence of Virgisporangium ochraceum NBRC 16418.</title>
        <authorList>
            <person name="Komaki H."/>
            <person name="Tamura T."/>
        </authorList>
    </citation>
    <scope>NUCLEOTIDE SEQUENCE</scope>
    <source>
        <strain evidence="5">NBRC 16418</strain>
    </source>
</reference>
<dbReference type="RefSeq" id="WP_203929062.1">
    <property type="nucleotide sequence ID" value="NZ_BOPH01000054.1"/>
</dbReference>
<dbReference type="PANTHER" id="PTHR33204:SF18">
    <property type="entry name" value="TRANSCRIPTIONAL REGULATORY PROTEIN"/>
    <property type="match status" value="1"/>
</dbReference>
<keyword evidence="2" id="KW-0238">DNA-binding</keyword>
<evidence type="ECO:0000313" key="6">
    <source>
        <dbReference type="Proteomes" id="UP000635606"/>
    </source>
</evidence>
<dbReference type="PROSITE" id="PS51118">
    <property type="entry name" value="HTH_HXLR"/>
    <property type="match status" value="1"/>
</dbReference>
<keyword evidence="1" id="KW-0805">Transcription regulation</keyword>
<feature type="domain" description="HTH hxlR-type" evidence="4">
    <location>
        <begin position="15"/>
        <end position="114"/>
    </location>
</feature>
<dbReference type="Gene3D" id="1.10.10.10">
    <property type="entry name" value="Winged helix-like DNA-binding domain superfamily/Winged helix DNA-binding domain"/>
    <property type="match status" value="1"/>
</dbReference>
<sequence length="159" mass="18205">MRTVPAALEWSADNCTVGRALEIVGEKWTFVVLREVFMGVRRFDDLRVRTNIPRQVLSDRLATLVENGILRREPYRDPGRRQRYEYRLTEKGFDLYPVLQALREWGDRYLADPGGGPLTTVHRDCGAEVNLVLRCADGHEIDKMREVAGRPGPGAVRRL</sequence>
<proteinExistence type="predicted"/>
<keyword evidence="6" id="KW-1185">Reference proteome</keyword>
<evidence type="ECO:0000259" key="4">
    <source>
        <dbReference type="PROSITE" id="PS51118"/>
    </source>
</evidence>
<dbReference type="Pfam" id="PF01638">
    <property type="entry name" value="HxlR"/>
    <property type="match status" value="1"/>
</dbReference>
<evidence type="ECO:0000256" key="2">
    <source>
        <dbReference type="ARBA" id="ARBA00023125"/>
    </source>
</evidence>
<organism evidence="5 6">
    <name type="scientific">Virgisporangium ochraceum</name>
    <dbReference type="NCBI Taxonomy" id="65505"/>
    <lineage>
        <taxon>Bacteria</taxon>
        <taxon>Bacillati</taxon>
        <taxon>Actinomycetota</taxon>
        <taxon>Actinomycetes</taxon>
        <taxon>Micromonosporales</taxon>
        <taxon>Micromonosporaceae</taxon>
        <taxon>Virgisporangium</taxon>
    </lineage>
</organism>
<comment type="caution">
    <text evidence="5">The sequence shown here is derived from an EMBL/GenBank/DDBJ whole genome shotgun (WGS) entry which is preliminary data.</text>
</comment>